<dbReference type="InterPro" id="IPR029033">
    <property type="entry name" value="His_PPase_superfam"/>
</dbReference>
<organism evidence="1 2">
    <name type="scientific">Terfezia boudieri ATCC MYA-4762</name>
    <dbReference type="NCBI Taxonomy" id="1051890"/>
    <lineage>
        <taxon>Eukaryota</taxon>
        <taxon>Fungi</taxon>
        <taxon>Dikarya</taxon>
        <taxon>Ascomycota</taxon>
        <taxon>Pezizomycotina</taxon>
        <taxon>Pezizomycetes</taxon>
        <taxon>Pezizales</taxon>
        <taxon>Pezizaceae</taxon>
        <taxon>Terfezia</taxon>
    </lineage>
</organism>
<dbReference type="AlphaFoldDB" id="A0A3N4LDG9"/>
<name>A0A3N4LDG9_9PEZI</name>
<gene>
    <name evidence="1" type="ORF">L211DRAFT_841247</name>
</gene>
<dbReference type="SMART" id="SM00855">
    <property type="entry name" value="PGAM"/>
    <property type="match status" value="1"/>
</dbReference>
<dbReference type="PANTHER" id="PTHR48100:SF54">
    <property type="entry name" value="PHOSPHATASE SPAC5H10.03-RELATED"/>
    <property type="match status" value="1"/>
</dbReference>
<reference evidence="1 2" key="1">
    <citation type="journal article" date="2018" name="Nat. Ecol. Evol.">
        <title>Pezizomycetes genomes reveal the molecular basis of ectomycorrhizal truffle lifestyle.</title>
        <authorList>
            <person name="Murat C."/>
            <person name="Payen T."/>
            <person name="Noel B."/>
            <person name="Kuo A."/>
            <person name="Morin E."/>
            <person name="Chen J."/>
            <person name="Kohler A."/>
            <person name="Krizsan K."/>
            <person name="Balestrini R."/>
            <person name="Da Silva C."/>
            <person name="Montanini B."/>
            <person name="Hainaut M."/>
            <person name="Levati E."/>
            <person name="Barry K.W."/>
            <person name="Belfiori B."/>
            <person name="Cichocki N."/>
            <person name="Clum A."/>
            <person name="Dockter R.B."/>
            <person name="Fauchery L."/>
            <person name="Guy J."/>
            <person name="Iotti M."/>
            <person name="Le Tacon F."/>
            <person name="Lindquist E.A."/>
            <person name="Lipzen A."/>
            <person name="Malagnac F."/>
            <person name="Mello A."/>
            <person name="Molinier V."/>
            <person name="Miyauchi S."/>
            <person name="Poulain J."/>
            <person name="Riccioni C."/>
            <person name="Rubini A."/>
            <person name="Sitrit Y."/>
            <person name="Splivallo R."/>
            <person name="Traeger S."/>
            <person name="Wang M."/>
            <person name="Zifcakova L."/>
            <person name="Wipf D."/>
            <person name="Zambonelli A."/>
            <person name="Paolocci F."/>
            <person name="Nowrousian M."/>
            <person name="Ottonello S."/>
            <person name="Baldrian P."/>
            <person name="Spatafora J.W."/>
            <person name="Henrissat B."/>
            <person name="Nagy L.G."/>
            <person name="Aury J.M."/>
            <person name="Wincker P."/>
            <person name="Grigoriev I.V."/>
            <person name="Bonfante P."/>
            <person name="Martin F.M."/>
        </authorList>
    </citation>
    <scope>NUCLEOTIDE SEQUENCE [LARGE SCALE GENOMIC DNA]</scope>
    <source>
        <strain evidence="1 2">ATCC MYA-4762</strain>
    </source>
</reference>
<dbReference type="InParanoid" id="A0A3N4LDG9"/>
<dbReference type="Gene3D" id="3.40.50.1240">
    <property type="entry name" value="Phosphoglycerate mutase-like"/>
    <property type="match status" value="1"/>
</dbReference>
<evidence type="ECO:0008006" key="3">
    <source>
        <dbReference type="Google" id="ProtNLM"/>
    </source>
</evidence>
<dbReference type="SUPFAM" id="SSF53254">
    <property type="entry name" value="Phosphoglycerate mutase-like"/>
    <property type="match status" value="1"/>
</dbReference>
<dbReference type="OrthoDB" id="496981at2759"/>
<dbReference type="EMBL" id="ML121566">
    <property type="protein sequence ID" value="RPB20930.1"/>
    <property type="molecule type" value="Genomic_DNA"/>
</dbReference>
<protein>
    <recommendedName>
        <fullName evidence="3">Phosphoglycerate mutase-like protein</fullName>
    </recommendedName>
</protein>
<keyword evidence="2" id="KW-1185">Reference proteome</keyword>
<dbReference type="PANTHER" id="PTHR48100">
    <property type="entry name" value="BROAD-SPECIFICITY PHOSPHATASE YOR283W-RELATED"/>
    <property type="match status" value="1"/>
</dbReference>
<dbReference type="InterPro" id="IPR013078">
    <property type="entry name" value="His_Pase_superF_clade-1"/>
</dbReference>
<dbReference type="InterPro" id="IPR050275">
    <property type="entry name" value="PGM_Phosphatase"/>
</dbReference>
<dbReference type="Proteomes" id="UP000267821">
    <property type="component" value="Unassembled WGS sequence"/>
</dbReference>
<dbReference type="GO" id="GO:0016791">
    <property type="term" value="F:phosphatase activity"/>
    <property type="evidence" value="ECO:0007669"/>
    <property type="project" value="TreeGrafter"/>
</dbReference>
<evidence type="ECO:0000313" key="1">
    <source>
        <dbReference type="EMBL" id="RPB20930.1"/>
    </source>
</evidence>
<dbReference type="GO" id="GO:0005737">
    <property type="term" value="C:cytoplasm"/>
    <property type="evidence" value="ECO:0007669"/>
    <property type="project" value="TreeGrafter"/>
</dbReference>
<sequence>MPPKYLTLIRHAEGYHNLTGNHFLLDPCLTPTGLQQCNILNNTFLQFNHPSTPPPPPQPSLLVSSPLTRTLQTTLCSFSTFLSTPPNTDMKVIPLALLQECDDIPCDTGRPAEVIQKEFSGKGDLTGLELGNLIVEHGAGEGRIQWEVLDSVFPRKVGIYRPAKETLVERARQARKWLWEREEEHVVAVLHGGFLHYMTEDWSGHNPRIGTGWYNTEYRTYKFLSAENEVHPMYSIQEIEWSVKRREAEGQKNKPLSKTEMKEFQETVIDGVEGKVPLN</sequence>
<accession>A0A3N4LDG9</accession>
<evidence type="ECO:0000313" key="2">
    <source>
        <dbReference type="Proteomes" id="UP000267821"/>
    </source>
</evidence>
<proteinExistence type="predicted"/>